<proteinExistence type="predicted"/>
<dbReference type="Ensembl" id="ENSPTIT00000016638.1">
    <property type="protein sequence ID" value="ENSPTIP00000012609.1"/>
    <property type="gene ID" value="ENSPTIG00000012620.1"/>
</dbReference>
<keyword evidence="3" id="KW-1185">Reference proteome</keyword>
<accession>A0A8C9JSC4</accession>
<sequence>MLTFLENEQKALPMEKWAPVQAFKNMAATGHKVPAEMSETPQEGFHGQGNESNSNRFLGTGGETWRAKRVMSKENWTAIPSLSFTTTLHRLKYSRMPQPHHAAFSCGNLAWASRLHQRAMASSLRSILLRV</sequence>
<organism evidence="2 3">
    <name type="scientific">Panthera tigris altaica</name>
    <name type="common">Siberian tiger</name>
    <dbReference type="NCBI Taxonomy" id="74533"/>
    <lineage>
        <taxon>Eukaryota</taxon>
        <taxon>Metazoa</taxon>
        <taxon>Chordata</taxon>
        <taxon>Craniata</taxon>
        <taxon>Vertebrata</taxon>
        <taxon>Euteleostomi</taxon>
        <taxon>Mammalia</taxon>
        <taxon>Eutheria</taxon>
        <taxon>Laurasiatheria</taxon>
        <taxon>Carnivora</taxon>
        <taxon>Feliformia</taxon>
        <taxon>Felidae</taxon>
        <taxon>Pantherinae</taxon>
        <taxon>Panthera</taxon>
    </lineage>
</organism>
<evidence type="ECO:0000256" key="1">
    <source>
        <dbReference type="SAM" id="MobiDB-lite"/>
    </source>
</evidence>
<reference evidence="2" key="1">
    <citation type="submission" date="2025-08" db="UniProtKB">
        <authorList>
            <consortium name="Ensembl"/>
        </authorList>
    </citation>
    <scope>IDENTIFICATION</scope>
</reference>
<dbReference type="GeneTree" id="ENSGT00910000147520"/>
<name>A0A8C9JSC4_PANTA</name>
<dbReference type="Proteomes" id="UP000675900">
    <property type="component" value="Unassembled WGS sequence"/>
</dbReference>
<dbReference type="AlphaFoldDB" id="A0A8C9JSC4"/>
<feature type="region of interest" description="Disordered" evidence="1">
    <location>
        <begin position="38"/>
        <end position="60"/>
    </location>
</feature>
<reference evidence="2" key="2">
    <citation type="submission" date="2025-09" db="UniProtKB">
        <authorList>
            <consortium name="Ensembl"/>
        </authorList>
    </citation>
    <scope>IDENTIFICATION</scope>
</reference>
<protein>
    <submittedName>
        <fullName evidence="2">Uncharacterized protein</fullName>
    </submittedName>
</protein>
<evidence type="ECO:0000313" key="3">
    <source>
        <dbReference type="Proteomes" id="UP000675900"/>
    </source>
</evidence>
<evidence type="ECO:0000313" key="2">
    <source>
        <dbReference type="Ensembl" id="ENSPTIP00000012609.1"/>
    </source>
</evidence>